<dbReference type="Proteomes" id="UP000215452">
    <property type="component" value="Chromosome"/>
</dbReference>
<evidence type="ECO:0000313" key="3">
    <source>
        <dbReference type="Proteomes" id="UP000215452"/>
    </source>
</evidence>
<keyword evidence="1" id="KW-0472">Membrane</keyword>
<accession>A0A223MB69</accession>
<evidence type="ECO:0000256" key="1">
    <source>
        <dbReference type="SAM" id="Phobius"/>
    </source>
</evidence>
<name>A0A223MB69_MESHO</name>
<keyword evidence="1" id="KW-1133">Transmembrane helix</keyword>
<keyword evidence="1" id="KW-0812">Transmembrane</keyword>
<organism evidence="2 3">
    <name type="scientific">Mesomycoplasma hyopneumoniae</name>
    <name type="common">Mycoplasma hyopneumoniae</name>
    <dbReference type="NCBI Taxonomy" id="2099"/>
    <lineage>
        <taxon>Bacteria</taxon>
        <taxon>Bacillati</taxon>
        <taxon>Mycoplasmatota</taxon>
        <taxon>Mycoplasmoidales</taxon>
        <taxon>Metamycoplasmataceae</taxon>
        <taxon>Mesomycoplasma</taxon>
    </lineage>
</organism>
<proteinExistence type="predicted"/>
<feature type="transmembrane region" description="Helical" evidence="1">
    <location>
        <begin position="7"/>
        <end position="28"/>
    </location>
</feature>
<evidence type="ECO:0000313" key="2">
    <source>
        <dbReference type="EMBL" id="ASU14800.1"/>
    </source>
</evidence>
<reference evidence="2 3" key="1">
    <citation type="submission" date="2017-08" db="EMBL/GenBank/DDBJ databases">
        <title>The complete genome sequence of a Mycoplasma hyopneumoniae isolate in Korea.</title>
        <authorList>
            <person name="Han J."/>
            <person name="Lee N."/>
        </authorList>
    </citation>
    <scope>NUCLEOTIDE SEQUENCE [LARGE SCALE GENOMIC DNA]</scope>
    <source>
        <strain evidence="2 3">KM014</strain>
    </source>
</reference>
<dbReference type="EMBL" id="CP022714">
    <property type="protein sequence ID" value="ASU14800.1"/>
    <property type="molecule type" value="Genomic_DNA"/>
</dbReference>
<protein>
    <submittedName>
        <fullName evidence="2">Uncharacterized protein</fullName>
    </submittedName>
</protein>
<gene>
    <name evidence="2" type="ORF">CIB43_00917</name>
</gene>
<sequence length="1373" mass="160309">MKIVKKNLFLISGIAGIVVSSFSGIIILSTRSLNYERIYNYEYKYNKNGDILVNFVLSKEFAGKIVRSKFQNKNFDSEFVSFEVDKLGNLTINHPLNLDDSFKLTSIEIQGYQIFKATYENAPIFKPVFWNTVTEKLQFNKNLTANRDVFLILKNEEGYKIEKNVNVDSTGASSKLTSSLLNLDQKLALRGIYFFDEKTKMNQPINLNDLFVEFDVKKPLKNLAKNSEQAKILLPKNTESSKNETIQEKKFSIIQKVAQNEDAVDVYFNFIDPELTSSNLVLTINSEDGQTKLTSKYGYFDFDKKLYHFSFDKILTNKKYYLSNIHYYDSKNKLNDIKIQNNIEDFSFVKYFEPIKLKEIKQLKSDFIDQIWANLELEDENKTLKQGDIVKIFASEGEKNIESIGEILEEADKLFLKFHFNVLPNKQIEIKKLEPFKIQKKLWLEKENGSEFHKNIAKTNLFSLENKIELKQIEQTNFDSLKMDLTSDQINLDRIQVNVNFNEKDAKTNKTVATNFKNFNSKLVFDNINLENNKKYLINKVNFRQNNKVVPIDFSNNFVFDTAILTLKELKFKEFSTDKLVVSAKILNNNGKKLVLVLKSNNEIFRSISNKIQGEDAEFVFEKIDSNRIFTFEKIETDEKWVAVNKFEIKIEPKGIEVVKNSAKFTDLTINSANFSVELKSLDNVFGENQIISAVLTTEKGEKTGKFQGRIKKTNEKWVLNFNFIGLKSETKYKIQQLFFNNKPEKAWKNYNLNNQQGAFYDANGQNAEKFEFITIKNTVGLTISDESSSPFDKKRTLKIKFTEGNKFSAKQAKLVFREIGNSTNKELESEFFEKNGKNDNKTIINLEKTNTFYELVAVKNSDNTRITVDKSQSSKIIVNEIFKDSIPVFSSQHPNSIDAIIPFNDNLGKIKENDKAKIIYKNSKNETFEVEATVENSSQNNQISNKNKTNLQYLKLKFQDLTINEKYQIETIEFGNEQKVNYYNKENSEKFSFQSELNLVNGLKLDEKNKLLNLEVYSNFDLSQSNLFFNLELKNQEKQDYFLKFYKAQIEKLSNSATNSAHKKSNFHFKFSFNFLKSEIEKIKTGNYIIKSFTWKQNPKKEILEIKNSATTIKLTSFDDIRTEMDKKWAEFAKQNLWKFPQEISESEIQLALTKTNSTLFSDLKIVKDEKLTTYLEPRYELNYLGNTFTGFLKKEHFNYVNYNILKNPRQIWGFGDTKYSTYFGYKYRPENVFDEGNTYWYLDNNWSDKASEFKMIPQNVRQYPHGYYVETFRLRFFDNGDYTPVHKNNWWHDYISVSYEDMEGKIHQLPKENIAKPEKIIGVGGQLSVTVNVKKRLKKIIIYFNNKMGNKYISIARIHFVGIANKNKDFN</sequence>